<evidence type="ECO:0000256" key="10">
    <source>
        <dbReference type="PIRSR" id="PIRSR600760-2"/>
    </source>
</evidence>
<dbReference type="GO" id="GO:0005886">
    <property type="term" value="C:plasma membrane"/>
    <property type="evidence" value="ECO:0007669"/>
    <property type="project" value="UniProtKB-SubCell"/>
</dbReference>
<sequence>MAAEDRTSPDNCAELLDSVVSLARDAGARILAVYNRGGELDVQQKDDRSPLTEADMAAHHAIVAGLGLLTPELPVLSEESAAIPFAERAAWSRYWLVDPLDGTKEFIKRNGEFTVNIALIDGHRSVLGVVYTPVSGLTYYACRGQGAFKIEGGGEPVPIHARPRRGGTPVVVGSRSHPSEAFQHFLRAIGEHEVISMGSSLKSCLVAEGRADIYPRLGLTSEWDTAAAQCVVEEAGGALVDTGMRPLRYNTKESLLNPHFLVVGDPDYPWRKFLPAA</sequence>
<feature type="binding site" evidence="9">
    <location>
        <position position="100"/>
    </location>
    <ligand>
        <name>Mg(2+)</name>
        <dbReference type="ChEBI" id="CHEBI:18420"/>
        <label>1</label>
    </ligand>
</feature>
<keyword evidence="6 9" id="KW-0378">Hydrolase</keyword>
<dbReference type="NCBIfam" id="TIGR01331">
    <property type="entry name" value="bisphos_cysQ"/>
    <property type="match status" value="1"/>
</dbReference>
<gene>
    <name evidence="9" type="primary">cysQ</name>
    <name evidence="11" type="ORF">DFQ59_101655</name>
</gene>
<evidence type="ECO:0000256" key="9">
    <source>
        <dbReference type="HAMAP-Rule" id="MF_02095"/>
    </source>
</evidence>
<comment type="function">
    <text evidence="9">Converts adenosine-3',5'-bisphosphate (PAP) to AMP.</text>
</comment>
<dbReference type="GO" id="GO:0008441">
    <property type="term" value="F:3'(2'),5'-bisphosphate nucleotidase activity"/>
    <property type="evidence" value="ECO:0007669"/>
    <property type="project" value="UniProtKB-UniRule"/>
</dbReference>
<keyword evidence="8 9" id="KW-0472">Membrane</keyword>
<dbReference type="InterPro" id="IPR020583">
    <property type="entry name" value="Inositol_monoP_metal-BS"/>
</dbReference>
<dbReference type="FunFam" id="3.30.540.10:FF:000007">
    <property type="entry name" value="3'(2'),5'-bisphosphate nucleotidase CysQ"/>
    <property type="match status" value="1"/>
</dbReference>
<dbReference type="InterPro" id="IPR006240">
    <property type="entry name" value="CysQ"/>
</dbReference>
<accession>A0A369CNC1</accession>
<keyword evidence="3 9" id="KW-1003">Cell membrane</keyword>
<organism evidence="11 12">
    <name type="scientific">Thioalbus denitrificans</name>
    <dbReference type="NCBI Taxonomy" id="547122"/>
    <lineage>
        <taxon>Bacteria</taxon>
        <taxon>Pseudomonadati</taxon>
        <taxon>Pseudomonadota</taxon>
        <taxon>Gammaproteobacteria</taxon>
        <taxon>Chromatiales</taxon>
        <taxon>Ectothiorhodospiraceae</taxon>
        <taxon>Thioalbus</taxon>
    </lineage>
</organism>
<protein>
    <recommendedName>
        <fullName evidence="9">3'(2'),5'-bisphosphate nucleotidase CysQ</fullName>
        <ecNumber evidence="9">3.1.3.7</ecNumber>
    </recommendedName>
    <alternativeName>
        <fullName evidence="9">3'(2'),5-bisphosphonucleoside 3'(2')-phosphohydrolase</fullName>
    </alternativeName>
    <alternativeName>
        <fullName evidence="9">3'-phosphoadenosine 5'-phosphate phosphatase</fullName>
        <shortName evidence="9">PAP phosphatase</shortName>
    </alternativeName>
</protein>
<dbReference type="GO" id="GO:0000287">
    <property type="term" value="F:magnesium ion binding"/>
    <property type="evidence" value="ECO:0007669"/>
    <property type="project" value="UniProtKB-UniRule"/>
</dbReference>
<dbReference type="FunFam" id="3.40.190.80:FF:000005">
    <property type="entry name" value="3'(2'),5'-bisphosphate nucleotidase CysQ"/>
    <property type="match status" value="1"/>
</dbReference>
<keyword evidence="5 9" id="KW-0479">Metal-binding</keyword>
<comment type="subcellular location">
    <subcellularLocation>
        <location evidence="9">Cell inner membrane</location>
        <topology evidence="9">Peripheral membrane protein</topology>
        <orientation evidence="9">Cytoplasmic side</orientation>
    </subcellularLocation>
</comment>
<dbReference type="CDD" id="cd01638">
    <property type="entry name" value="CysQ"/>
    <property type="match status" value="1"/>
</dbReference>
<comment type="caution">
    <text evidence="11">The sequence shown here is derived from an EMBL/GenBank/DDBJ whole genome shotgun (WGS) entry which is preliminary data.</text>
</comment>
<dbReference type="GO" id="GO:0000103">
    <property type="term" value="P:sulfate assimilation"/>
    <property type="evidence" value="ECO:0007669"/>
    <property type="project" value="TreeGrafter"/>
</dbReference>
<dbReference type="GO" id="GO:0046854">
    <property type="term" value="P:phosphatidylinositol phosphate biosynthetic process"/>
    <property type="evidence" value="ECO:0007669"/>
    <property type="project" value="InterPro"/>
</dbReference>
<dbReference type="HAMAP" id="MF_02095">
    <property type="entry name" value="CysQ"/>
    <property type="match status" value="1"/>
</dbReference>
<evidence type="ECO:0000313" key="12">
    <source>
        <dbReference type="Proteomes" id="UP000252707"/>
    </source>
</evidence>
<evidence type="ECO:0000256" key="1">
    <source>
        <dbReference type="ARBA" id="ARBA00001625"/>
    </source>
</evidence>
<feature type="binding site" evidence="10">
    <location>
        <position position="101"/>
    </location>
    <ligand>
        <name>Mg(2+)</name>
        <dbReference type="ChEBI" id="CHEBI:18420"/>
        <label>1</label>
        <note>catalytic</note>
    </ligand>
</feature>
<evidence type="ECO:0000256" key="2">
    <source>
        <dbReference type="ARBA" id="ARBA00005289"/>
    </source>
</evidence>
<comment type="similarity">
    <text evidence="2 9">Belongs to the inositol monophosphatase superfamily. CysQ family.</text>
</comment>
<reference evidence="11 12" key="1">
    <citation type="submission" date="2018-07" db="EMBL/GenBank/DDBJ databases">
        <title>Genomic Encyclopedia of Type Strains, Phase IV (KMG-IV): sequencing the most valuable type-strain genomes for metagenomic binning, comparative biology and taxonomic classification.</title>
        <authorList>
            <person name="Goeker M."/>
        </authorList>
    </citation>
    <scope>NUCLEOTIDE SEQUENCE [LARGE SCALE GENOMIC DNA]</scope>
    <source>
        <strain evidence="11 12">DSM 26407</strain>
    </source>
</reference>
<evidence type="ECO:0000256" key="4">
    <source>
        <dbReference type="ARBA" id="ARBA00022519"/>
    </source>
</evidence>
<evidence type="ECO:0000313" key="11">
    <source>
        <dbReference type="EMBL" id="RCX33354.1"/>
    </source>
</evidence>
<evidence type="ECO:0000256" key="7">
    <source>
        <dbReference type="ARBA" id="ARBA00022842"/>
    </source>
</evidence>
<dbReference type="PANTHER" id="PTHR43028:SF5">
    <property type="entry name" value="3'(2'),5'-BISPHOSPHATE NUCLEOTIDASE 1"/>
    <property type="match status" value="1"/>
</dbReference>
<feature type="binding site" evidence="10">
    <location>
        <position position="98"/>
    </location>
    <ligand>
        <name>Mg(2+)</name>
        <dbReference type="ChEBI" id="CHEBI:18420"/>
        <label>1</label>
        <note>catalytic</note>
    </ligand>
</feature>
<evidence type="ECO:0000256" key="6">
    <source>
        <dbReference type="ARBA" id="ARBA00022801"/>
    </source>
</evidence>
<dbReference type="SUPFAM" id="SSF56655">
    <property type="entry name" value="Carbohydrate phosphatase"/>
    <property type="match status" value="1"/>
</dbReference>
<keyword evidence="7 9" id="KW-0460">Magnesium</keyword>
<feature type="binding site" evidence="10">
    <location>
        <position position="224"/>
    </location>
    <ligand>
        <name>Mg(2+)</name>
        <dbReference type="ChEBI" id="CHEBI:18420"/>
        <label>1</label>
        <note>catalytic</note>
    </ligand>
</feature>
<keyword evidence="4 9" id="KW-0997">Cell inner membrane</keyword>
<dbReference type="RefSeq" id="WP_114278202.1">
    <property type="nucleotide sequence ID" value="NZ_QPJY01000001.1"/>
</dbReference>
<feature type="binding site" evidence="9">
    <location>
        <position position="78"/>
    </location>
    <ligand>
        <name>substrate</name>
    </ligand>
</feature>
<dbReference type="OrthoDB" id="9785695at2"/>
<feature type="binding site" evidence="9">
    <location>
        <position position="224"/>
    </location>
    <ligand>
        <name>substrate</name>
    </ligand>
</feature>
<feature type="binding site" evidence="9">
    <location>
        <begin position="100"/>
        <end position="103"/>
    </location>
    <ligand>
        <name>substrate</name>
    </ligand>
</feature>
<name>A0A369CNC1_9GAMM</name>
<feature type="binding site" evidence="10">
    <location>
        <position position="78"/>
    </location>
    <ligand>
        <name>Mg(2+)</name>
        <dbReference type="ChEBI" id="CHEBI:18420"/>
        <label>1</label>
        <note>catalytic</note>
    </ligand>
</feature>
<dbReference type="PROSITE" id="PS00629">
    <property type="entry name" value="IMP_1"/>
    <property type="match status" value="1"/>
</dbReference>
<feature type="binding site" evidence="9">
    <location>
        <position position="78"/>
    </location>
    <ligand>
        <name>Mg(2+)</name>
        <dbReference type="ChEBI" id="CHEBI:18420"/>
        <label>1</label>
    </ligand>
</feature>
<dbReference type="EC" id="3.1.3.7" evidence="9"/>
<dbReference type="PANTHER" id="PTHR43028">
    <property type="entry name" value="3'(2'),5'-BISPHOSPHATE NUCLEOTIDASE 1"/>
    <property type="match status" value="1"/>
</dbReference>
<evidence type="ECO:0000256" key="8">
    <source>
        <dbReference type="ARBA" id="ARBA00023136"/>
    </source>
</evidence>
<dbReference type="Pfam" id="PF00459">
    <property type="entry name" value="Inositol_P"/>
    <property type="match status" value="1"/>
</dbReference>
<dbReference type="PROSITE" id="PS00630">
    <property type="entry name" value="IMP_2"/>
    <property type="match status" value="1"/>
</dbReference>
<comment type="catalytic activity">
    <reaction evidence="1 9">
        <text>adenosine 3',5'-bisphosphate + H2O = AMP + phosphate</text>
        <dbReference type="Rhea" id="RHEA:10040"/>
        <dbReference type="ChEBI" id="CHEBI:15377"/>
        <dbReference type="ChEBI" id="CHEBI:43474"/>
        <dbReference type="ChEBI" id="CHEBI:58343"/>
        <dbReference type="ChEBI" id="CHEBI:456215"/>
        <dbReference type="EC" id="3.1.3.7"/>
    </reaction>
</comment>
<dbReference type="AlphaFoldDB" id="A0A369CNC1"/>
<dbReference type="Gene3D" id="3.30.540.10">
    <property type="entry name" value="Fructose-1,6-Bisphosphatase, subunit A, domain 1"/>
    <property type="match status" value="1"/>
</dbReference>
<feature type="binding site" evidence="9">
    <location>
        <position position="224"/>
    </location>
    <ligand>
        <name>Mg(2+)</name>
        <dbReference type="ChEBI" id="CHEBI:18420"/>
        <label>2</label>
    </ligand>
</feature>
<feature type="binding site" evidence="9">
    <location>
        <position position="98"/>
    </location>
    <ligand>
        <name>Mg(2+)</name>
        <dbReference type="ChEBI" id="CHEBI:18420"/>
        <label>2</label>
    </ligand>
</feature>
<dbReference type="InterPro" id="IPR000760">
    <property type="entry name" value="Inositol_monophosphatase-like"/>
</dbReference>
<evidence type="ECO:0000256" key="3">
    <source>
        <dbReference type="ARBA" id="ARBA00022475"/>
    </source>
</evidence>
<dbReference type="InterPro" id="IPR020550">
    <property type="entry name" value="Inositol_monophosphatase_CS"/>
</dbReference>
<dbReference type="InterPro" id="IPR050725">
    <property type="entry name" value="CysQ/Inositol_MonoPase"/>
</dbReference>
<dbReference type="Gene3D" id="3.40.190.80">
    <property type="match status" value="1"/>
</dbReference>
<dbReference type="Proteomes" id="UP000252707">
    <property type="component" value="Unassembled WGS sequence"/>
</dbReference>
<feature type="binding site" evidence="9">
    <location>
        <position position="101"/>
    </location>
    <ligand>
        <name>Mg(2+)</name>
        <dbReference type="ChEBI" id="CHEBI:18420"/>
        <label>2</label>
    </ligand>
</feature>
<feature type="binding site" evidence="9">
    <location>
        <position position="98"/>
    </location>
    <ligand>
        <name>Mg(2+)</name>
        <dbReference type="ChEBI" id="CHEBI:18420"/>
        <label>1</label>
    </ligand>
</feature>
<feature type="binding site" evidence="10">
    <location>
        <position position="100"/>
    </location>
    <ligand>
        <name>Mg(2+)</name>
        <dbReference type="ChEBI" id="CHEBI:18420"/>
        <label>1</label>
        <note>catalytic</note>
    </ligand>
</feature>
<dbReference type="EMBL" id="QPJY01000001">
    <property type="protein sequence ID" value="RCX33354.1"/>
    <property type="molecule type" value="Genomic_DNA"/>
</dbReference>
<comment type="cofactor">
    <cofactor evidence="9 10">
        <name>Mg(2+)</name>
        <dbReference type="ChEBI" id="CHEBI:18420"/>
    </cofactor>
</comment>
<dbReference type="GO" id="GO:0050427">
    <property type="term" value="P:3'-phosphoadenosine 5'-phosphosulfate metabolic process"/>
    <property type="evidence" value="ECO:0007669"/>
    <property type="project" value="TreeGrafter"/>
</dbReference>
<evidence type="ECO:0000256" key="5">
    <source>
        <dbReference type="ARBA" id="ARBA00022723"/>
    </source>
</evidence>
<proteinExistence type="inferred from homology"/>
<keyword evidence="12" id="KW-1185">Reference proteome</keyword>